<keyword evidence="4" id="KW-1185">Reference proteome</keyword>
<proteinExistence type="predicted"/>
<feature type="compositionally biased region" description="Polar residues" evidence="1">
    <location>
        <begin position="58"/>
        <end position="73"/>
    </location>
</feature>
<dbReference type="RefSeq" id="WP_114495637.1">
    <property type="nucleotide sequence ID" value="NZ_QPJW01000001.1"/>
</dbReference>
<accession>A0A369BQ86</accession>
<evidence type="ECO:0000313" key="4">
    <source>
        <dbReference type="Proteomes" id="UP000253090"/>
    </source>
</evidence>
<evidence type="ECO:0000256" key="1">
    <source>
        <dbReference type="SAM" id="MobiDB-lite"/>
    </source>
</evidence>
<protein>
    <submittedName>
        <fullName evidence="3">Uncharacterized protein</fullName>
    </submittedName>
</protein>
<dbReference type="EMBL" id="QPJW01000001">
    <property type="protein sequence ID" value="RCX23800.1"/>
    <property type="molecule type" value="Genomic_DNA"/>
</dbReference>
<feature type="chain" id="PRO_5016826322" evidence="2">
    <location>
        <begin position="25"/>
        <end position="212"/>
    </location>
</feature>
<name>A0A369BQ86_9BACL</name>
<feature type="signal peptide" evidence="2">
    <location>
        <begin position="1"/>
        <end position="24"/>
    </location>
</feature>
<feature type="compositionally biased region" description="Polar residues" evidence="1">
    <location>
        <begin position="80"/>
        <end position="91"/>
    </location>
</feature>
<evidence type="ECO:0000313" key="3">
    <source>
        <dbReference type="EMBL" id="RCX23800.1"/>
    </source>
</evidence>
<keyword evidence="2" id="KW-0732">Signal</keyword>
<dbReference type="AlphaFoldDB" id="A0A369BQ86"/>
<dbReference type="OrthoDB" id="2651265at2"/>
<gene>
    <name evidence="3" type="ORF">DFP94_1011402</name>
</gene>
<feature type="region of interest" description="Disordered" evidence="1">
    <location>
        <begin position="36"/>
        <end position="92"/>
    </location>
</feature>
<evidence type="ECO:0000256" key="2">
    <source>
        <dbReference type="SAM" id="SignalP"/>
    </source>
</evidence>
<organism evidence="3 4">
    <name type="scientific">Fontibacillus phaseoli</name>
    <dbReference type="NCBI Taxonomy" id="1416533"/>
    <lineage>
        <taxon>Bacteria</taxon>
        <taxon>Bacillati</taxon>
        <taxon>Bacillota</taxon>
        <taxon>Bacilli</taxon>
        <taxon>Bacillales</taxon>
        <taxon>Paenibacillaceae</taxon>
        <taxon>Fontibacillus</taxon>
    </lineage>
</organism>
<comment type="caution">
    <text evidence="3">The sequence shown here is derived from an EMBL/GenBank/DDBJ whole genome shotgun (WGS) entry which is preliminary data.</text>
</comment>
<reference evidence="3 4" key="1">
    <citation type="submission" date="2018-07" db="EMBL/GenBank/DDBJ databases">
        <title>Genomic Encyclopedia of Type Strains, Phase III (KMG-III): the genomes of soil and plant-associated and newly described type strains.</title>
        <authorList>
            <person name="Whitman W."/>
        </authorList>
    </citation>
    <scope>NUCLEOTIDE SEQUENCE [LARGE SCALE GENOMIC DNA]</scope>
    <source>
        <strain evidence="3 4">CECT 8333</strain>
    </source>
</reference>
<sequence>MKKLNLVLSFLLAMIISFIGGVYAAPSIQLGGNVKQADSPLNVDPESAGNKVDRAESSESNPVTEASGNNPSETSKDSNDLSGSESATVVSTGGEIGTPITFNYSINSAEGIKVTWEGKNLTGKTINYYTAELSTYNRVGDPSHDEFTGDSNFSLKYVGPIEPDEDMILFDLFTYQGALHKIKIDKFILEYSDGTTETIDYGYETTDDSGLD</sequence>
<dbReference type="Proteomes" id="UP000253090">
    <property type="component" value="Unassembled WGS sequence"/>
</dbReference>